<gene>
    <name evidence="1" type="ORF">CLOHYLEM_04507</name>
</gene>
<name>C0BXH0_9FIRM</name>
<dbReference type="InterPro" id="IPR026002">
    <property type="entry name" value="ATC_hydrolase-like"/>
</dbReference>
<dbReference type="Pfam" id="PF14196">
    <property type="entry name" value="ATC_hydrolase"/>
    <property type="match status" value="1"/>
</dbReference>
<dbReference type="HOGENOM" id="CLU_123806_0_0_9"/>
<evidence type="ECO:0000313" key="1">
    <source>
        <dbReference type="EMBL" id="EEG75277.1"/>
    </source>
</evidence>
<evidence type="ECO:0000313" key="2">
    <source>
        <dbReference type="Proteomes" id="UP000004893"/>
    </source>
</evidence>
<dbReference type="eggNOG" id="ENOG502ZWQQ">
    <property type="taxonomic scope" value="Bacteria"/>
</dbReference>
<dbReference type="EMBL" id="ABYI02000012">
    <property type="protein sequence ID" value="EEG75277.1"/>
    <property type="molecule type" value="Genomic_DNA"/>
</dbReference>
<protein>
    <recommendedName>
        <fullName evidence="3">L-2-amino-thiazoline-4-carboxylic acid hydrolase</fullName>
    </recommendedName>
</protein>
<dbReference type="STRING" id="553973.CLOHYLEM_04507"/>
<accession>C0BXH0</accession>
<reference evidence="1" key="1">
    <citation type="submission" date="2009-02" db="EMBL/GenBank/DDBJ databases">
        <authorList>
            <person name="Fulton L."/>
            <person name="Clifton S."/>
            <person name="Fulton B."/>
            <person name="Xu J."/>
            <person name="Minx P."/>
            <person name="Pepin K.H."/>
            <person name="Johnson M."/>
            <person name="Bhonagiri V."/>
            <person name="Nash W.E."/>
            <person name="Mardis E.R."/>
            <person name="Wilson R.K."/>
        </authorList>
    </citation>
    <scope>NUCLEOTIDE SEQUENCE [LARGE SCALE GENOMIC DNA]</scope>
    <source>
        <strain evidence="1">DSM 15053</strain>
    </source>
</reference>
<reference evidence="1" key="2">
    <citation type="submission" date="2013-06" db="EMBL/GenBank/DDBJ databases">
        <title>Draft genome sequence of Clostridium hylemonae (DSM 15053).</title>
        <authorList>
            <person name="Sudarsanam P."/>
            <person name="Ley R."/>
            <person name="Guruge J."/>
            <person name="Turnbaugh P.J."/>
            <person name="Mahowald M."/>
            <person name="Liep D."/>
            <person name="Gordon J."/>
        </authorList>
    </citation>
    <scope>NUCLEOTIDE SEQUENCE</scope>
    <source>
        <strain evidence="1">DSM 15053</strain>
    </source>
</reference>
<dbReference type="Proteomes" id="UP000004893">
    <property type="component" value="Unassembled WGS sequence"/>
</dbReference>
<dbReference type="AlphaFoldDB" id="C0BXH0"/>
<proteinExistence type="predicted"/>
<organism evidence="1 2">
    <name type="scientific">[Clostridium] hylemonae DSM 15053</name>
    <dbReference type="NCBI Taxonomy" id="553973"/>
    <lineage>
        <taxon>Bacteria</taxon>
        <taxon>Bacillati</taxon>
        <taxon>Bacillota</taxon>
        <taxon>Clostridia</taxon>
        <taxon>Lachnospirales</taxon>
        <taxon>Lachnospiraceae</taxon>
    </lineage>
</organism>
<keyword evidence="2" id="KW-1185">Reference proteome</keyword>
<sequence>MGRERETEINRNAIGHRAAWMGLIYDEAVKAGIDIEEVMRRAIARRGEQDGKKFRAKCEDITDLASFRKVFLDELGMNTFDMEVEECSAQDLKIQFHHCPLLAAWKDLGMDDAQCAKLCDIAMDGDRSIAGAMGLKFDLNGAIADGCATCSLHFHK</sequence>
<comment type="caution">
    <text evidence="1">The sequence shown here is derived from an EMBL/GenBank/DDBJ whole genome shotgun (WGS) entry which is preliminary data.</text>
</comment>
<evidence type="ECO:0008006" key="3">
    <source>
        <dbReference type="Google" id="ProtNLM"/>
    </source>
</evidence>